<evidence type="ECO:0000313" key="1">
    <source>
        <dbReference type="EMBL" id="CDL81724.1"/>
    </source>
</evidence>
<dbReference type="AlphaFoldDB" id="W1ITF0"/>
<dbReference type="Proteomes" id="UP000019202">
    <property type="component" value="Unassembled WGS sequence"/>
</dbReference>
<keyword evidence="2" id="KW-1185">Reference proteome</keyword>
<organism evidence="1 2">
    <name type="scientific">Xenorhabdus szentirmaii DSM 16338</name>
    <dbReference type="NCBI Taxonomy" id="1427518"/>
    <lineage>
        <taxon>Bacteria</taxon>
        <taxon>Pseudomonadati</taxon>
        <taxon>Pseudomonadota</taxon>
        <taxon>Gammaproteobacteria</taxon>
        <taxon>Enterobacterales</taxon>
        <taxon>Morganellaceae</taxon>
        <taxon>Xenorhabdus</taxon>
    </lineage>
</organism>
<gene>
    <name evidence="1" type="ORF">XSR1_150068</name>
</gene>
<reference evidence="1" key="1">
    <citation type="submission" date="2013-11" db="EMBL/GenBank/DDBJ databases">
        <title>Draft genome sequence and annotation of the entomopathogenic bacteria, Xenorhabdus cabanillasi strain JM26 and Xenorhabdus szentirmai strain DSM 16338.</title>
        <authorList>
            <person name="Gualtieri M."/>
            <person name="Ogier J.C."/>
            <person name="Pages S."/>
            <person name="Givaudan A."/>
            <person name="Gaudriault S."/>
        </authorList>
    </citation>
    <scope>NUCLEOTIDE SEQUENCE [LARGE SCALE GENOMIC DNA]</scope>
    <source>
        <strain evidence="1">DSM 16338</strain>
    </source>
</reference>
<protein>
    <submittedName>
        <fullName evidence="1">Transposase</fullName>
    </submittedName>
</protein>
<dbReference type="EMBL" id="CBXF010000057">
    <property type="protein sequence ID" value="CDL81724.1"/>
    <property type="molecule type" value="Genomic_DNA"/>
</dbReference>
<sequence>MYVVTVFIAVFSFFKHYRIKHNTEYADPKNCRNPNNGFDKFWNQPKRYLRKFNGIPKVHFD</sequence>
<accession>W1ITF0</accession>
<comment type="caution">
    <text evidence="1">The sequence shown here is derived from an EMBL/GenBank/DDBJ whole genome shotgun (WGS) entry which is preliminary data.</text>
</comment>
<evidence type="ECO:0000313" key="2">
    <source>
        <dbReference type="Proteomes" id="UP000019202"/>
    </source>
</evidence>
<proteinExistence type="predicted"/>
<name>W1ITF0_9GAMM</name>